<comment type="similarity">
    <text evidence="2">Belongs to the TfdA dioxygenase family.</text>
</comment>
<dbReference type="PANTHER" id="PTHR30468">
    <property type="entry name" value="ALPHA-KETOGLUTARATE-DEPENDENT SULFONATE DIOXYGENASE"/>
    <property type="match status" value="1"/>
</dbReference>
<evidence type="ECO:0000256" key="7">
    <source>
        <dbReference type="SAM" id="MobiDB-lite"/>
    </source>
</evidence>
<comment type="cofactor">
    <cofactor evidence="1">
        <name>Fe(2+)</name>
        <dbReference type="ChEBI" id="CHEBI:29033"/>
    </cofactor>
</comment>
<dbReference type="FunFam" id="3.60.130.10:FF:000008">
    <property type="entry name" value="Alpha-ketoglutarate-dependent taurine dioxygenase"/>
    <property type="match status" value="1"/>
</dbReference>
<evidence type="ECO:0000256" key="5">
    <source>
        <dbReference type="ARBA" id="ARBA00023002"/>
    </source>
</evidence>
<keyword evidence="3" id="KW-0479">Metal-binding</keyword>
<evidence type="ECO:0000259" key="8">
    <source>
        <dbReference type="Pfam" id="PF02668"/>
    </source>
</evidence>
<dbReference type="InterPro" id="IPR051323">
    <property type="entry name" value="AtsK-like"/>
</dbReference>
<feature type="domain" description="TauD/TfdA-like" evidence="8">
    <location>
        <begin position="138"/>
        <end position="382"/>
    </location>
</feature>
<evidence type="ECO:0000256" key="3">
    <source>
        <dbReference type="ARBA" id="ARBA00022723"/>
    </source>
</evidence>
<dbReference type="EMBL" id="ML734564">
    <property type="protein sequence ID" value="KAB8250612.1"/>
    <property type="molecule type" value="Genomic_DNA"/>
</dbReference>
<dbReference type="InterPro" id="IPR042098">
    <property type="entry name" value="TauD-like_sf"/>
</dbReference>
<accession>A0A5N6H7U5</accession>
<keyword evidence="4" id="KW-0223">Dioxygenase</keyword>
<dbReference type="GO" id="GO:0016706">
    <property type="term" value="F:2-oxoglutarate-dependent dioxygenase activity"/>
    <property type="evidence" value="ECO:0007669"/>
    <property type="project" value="TreeGrafter"/>
</dbReference>
<dbReference type="Pfam" id="PF02668">
    <property type="entry name" value="TauD"/>
    <property type="match status" value="1"/>
</dbReference>
<keyword evidence="5" id="KW-0560">Oxidoreductase</keyword>
<feature type="region of interest" description="Disordered" evidence="7">
    <location>
        <begin position="418"/>
        <end position="446"/>
    </location>
</feature>
<organism evidence="9">
    <name type="scientific">Aspergillus flavus</name>
    <dbReference type="NCBI Taxonomy" id="5059"/>
    <lineage>
        <taxon>Eukaryota</taxon>
        <taxon>Fungi</taxon>
        <taxon>Dikarya</taxon>
        <taxon>Ascomycota</taxon>
        <taxon>Pezizomycotina</taxon>
        <taxon>Eurotiomycetes</taxon>
        <taxon>Eurotiomycetidae</taxon>
        <taxon>Eurotiales</taxon>
        <taxon>Aspergillaceae</taxon>
        <taxon>Aspergillus</taxon>
        <taxon>Aspergillus subgen. Circumdati</taxon>
    </lineage>
</organism>
<dbReference type="InterPro" id="IPR003819">
    <property type="entry name" value="TauD/TfdA-like"/>
</dbReference>
<evidence type="ECO:0000256" key="2">
    <source>
        <dbReference type="ARBA" id="ARBA00005896"/>
    </source>
</evidence>
<reference evidence="9" key="1">
    <citation type="submission" date="2019-04" db="EMBL/GenBank/DDBJ databases">
        <title>Friends and foes A comparative genomics study of 23 Aspergillus species from section Flavi.</title>
        <authorList>
            <consortium name="DOE Joint Genome Institute"/>
            <person name="Kjaerbolling I."/>
            <person name="Vesth T."/>
            <person name="Frisvad J.C."/>
            <person name="Nybo J.L."/>
            <person name="Theobald S."/>
            <person name="Kildgaard S."/>
            <person name="Isbrandt T."/>
            <person name="Kuo A."/>
            <person name="Sato A."/>
            <person name="Lyhne E.K."/>
            <person name="Kogle M.E."/>
            <person name="Wiebenga A."/>
            <person name="Kun R.S."/>
            <person name="Lubbers R.J."/>
            <person name="Makela M.R."/>
            <person name="Barry K."/>
            <person name="Chovatia M."/>
            <person name="Clum A."/>
            <person name="Daum C."/>
            <person name="Haridas S."/>
            <person name="He G."/>
            <person name="LaButti K."/>
            <person name="Lipzen A."/>
            <person name="Mondo S."/>
            <person name="Riley R."/>
            <person name="Salamov A."/>
            <person name="Simmons B.A."/>
            <person name="Magnuson J.K."/>
            <person name="Henrissat B."/>
            <person name="Mortensen U.H."/>
            <person name="Larsen T.O."/>
            <person name="Devries R.P."/>
            <person name="Grigoriev I.V."/>
            <person name="Machida M."/>
            <person name="Baker S.E."/>
            <person name="Andersen M.R."/>
        </authorList>
    </citation>
    <scope>NUCLEOTIDE SEQUENCE [LARGE SCALE GENOMIC DNA]</scope>
    <source>
        <strain evidence="9">CBS 121.62</strain>
    </source>
</reference>
<sequence>MAQASVVINAPPQPACCSSLIFSEGIVLILVQDCREIDRSLKKNRLNIHCTMAPAPIDPRIVDVAEPQKDTLALPAASRERLVKSGIDLSNGYPYRPSRPLYSDDVYNIRNYDRPHVDPGTRADPEKKALLSAAKEVIHLTRHIGTEIVGLQLKDLTDQQKDELGLLIAERSVVFFRDQDLSPQQQKALGEYFGEVEVHPQVPQVPGLPGVSVLWPALQATERAASYRRPGGASRWHTDLVHERQPAGVTHLHNDAVPTIGGDTLWASGYAAYEKLSPEFRKIIDGRTAIYRSAHPYLDRKDPEAGPKYIEREHPIVRVHPATGWKALWVNRAMTDRIVGLDKAESDVILGYLFDVYEKNIDIQVRFKWTPRTSALWDNRLVNVLWFTIFLLWGTNPGQNYHSQCQLGLRRLGAQTWHSSHGPRGEAFLRPQRPDPKTGFGLAGPR</sequence>
<name>A0A5N6H7U5_ASPFL</name>
<evidence type="ECO:0000256" key="6">
    <source>
        <dbReference type="ARBA" id="ARBA00023004"/>
    </source>
</evidence>
<protein>
    <recommendedName>
        <fullName evidence="8">TauD/TfdA-like domain-containing protein</fullName>
    </recommendedName>
</protein>
<dbReference type="VEuPathDB" id="FungiDB:F9C07_11371"/>
<dbReference type="Gene3D" id="3.60.130.10">
    <property type="entry name" value="Clavaminate synthase-like"/>
    <property type="match status" value="1"/>
</dbReference>
<gene>
    <name evidence="9" type="ORF">BDV35DRAFT_400945</name>
</gene>
<dbReference type="PANTHER" id="PTHR30468:SF9">
    <property type="entry name" value="ALPHA-KETOGLUTARATE-DEPENDENT TAURINE DIOXYGENASE (AFU_ORTHOLOGUE AFUA_3G01010)"/>
    <property type="match status" value="1"/>
</dbReference>
<evidence type="ECO:0000256" key="1">
    <source>
        <dbReference type="ARBA" id="ARBA00001954"/>
    </source>
</evidence>
<proteinExistence type="inferred from homology"/>
<dbReference type="VEuPathDB" id="FungiDB:AFLA_011288"/>
<dbReference type="Proteomes" id="UP000325434">
    <property type="component" value="Unassembled WGS sequence"/>
</dbReference>
<dbReference type="GO" id="GO:0046872">
    <property type="term" value="F:metal ion binding"/>
    <property type="evidence" value="ECO:0007669"/>
    <property type="project" value="UniProtKB-KW"/>
</dbReference>
<dbReference type="SUPFAM" id="SSF51197">
    <property type="entry name" value="Clavaminate synthase-like"/>
    <property type="match status" value="1"/>
</dbReference>
<evidence type="ECO:0000313" key="9">
    <source>
        <dbReference type="EMBL" id="KAB8250612.1"/>
    </source>
</evidence>
<keyword evidence="6" id="KW-0408">Iron</keyword>
<dbReference type="GO" id="GO:0005737">
    <property type="term" value="C:cytoplasm"/>
    <property type="evidence" value="ECO:0007669"/>
    <property type="project" value="TreeGrafter"/>
</dbReference>
<evidence type="ECO:0000256" key="4">
    <source>
        <dbReference type="ARBA" id="ARBA00022964"/>
    </source>
</evidence>
<dbReference type="AlphaFoldDB" id="A0A5N6H7U5"/>